<comment type="caution">
    <text evidence="1">The sequence shown here is derived from an EMBL/GenBank/DDBJ whole genome shotgun (WGS) entry which is preliminary data.</text>
</comment>
<sequence>MTTLTIKDLALASDLDRKEMAAVRGGTGKSMYQYCGPNSGGSYGDSPFGDIMKNSFSFDASQSLGQVQNTQVNNGNNVAFASGITANVNPTQTGSNNINFGH</sequence>
<organism evidence="1 2">
    <name type="scientific">Noviherbaspirillum autotrophicum</name>
    <dbReference type="NCBI Taxonomy" id="709839"/>
    <lineage>
        <taxon>Bacteria</taxon>
        <taxon>Pseudomonadati</taxon>
        <taxon>Pseudomonadota</taxon>
        <taxon>Betaproteobacteria</taxon>
        <taxon>Burkholderiales</taxon>
        <taxon>Oxalobacteraceae</taxon>
        <taxon>Noviherbaspirillum</taxon>
    </lineage>
</organism>
<gene>
    <name evidence="1" type="ORF">TSA66_12310</name>
</gene>
<proteinExistence type="predicted"/>
<dbReference type="Proteomes" id="UP000031572">
    <property type="component" value="Unassembled WGS sequence"/>
</dbReference>
<dbReference type="STRING" id="709839.TSA66_12310"/>
<dbReference type="RefSeq" id="WP_040040245.1">
    <property type="nucleotide sequence ID" value="NZ_JWJG01000028.1"/>
</dbReference>
<name>A0A0C1YLQ1_9BURK</name>
<accession>A0A0C1YLQ1</accession>
<evidence type="ECO:0000313" key="2">
    <source>
        <dbReference type="Proteomes" id="UP000031572"/>
    </source>
</evidence>
<dbReference type="AlphaFoldDB" id="A0A0C1YLQ1"/>
<reference evidence="1 2" key="1">
    <citation type="submission" date="2014-12" db="EMBL/GenBank/DDBJ databases">
        <title>Denitrispirillum autotrophicum gen. nov., sp. nov., Denitrifying, Facultatively Autotrophic Bacteria Isolated from Rice Paddy Soil.</title>
        <authorList>
            <person name="Ishii S."/>
            <person name="Ashida N."/>
            <person name="Ohno H."/>
            <person name="Otsuka S."/>
            <person name="Yokota A."/>
            <person name="Senoo K."/>
        </authorList>
    </citation>
    <scope>NUCLEOTIDE SEQUENCE [LARGE SCALE GENOMIC DNA]</scope>
    <source>
        <strain evidence="1 2">TSA66</strain>
    </source>
</reference>
<dbReference type="EMBL" id="JWJG01000028">
    <property type="protein sequence ID" value="KIF81417.1"/>
    <property type="molecule type" value="Genomic_DNA"/>
</dbReference>
<protein>
    <submittedName>
        <fullName evidence="1">Uncharacterized protein</fullName>
    </submittedName>
</protein>
<dbReference type="OrthoDB" id="8757904at2"/>
<evidence type="ECO:0000313" key="1">
    <source>
        <dbReference type="EMBL" id="KIF81417.1"/>
    </source>
</evidence>
<keyword evidence="2" id="KW-1185">Reference proteome</keyword>